<protein>
    <submittedName>
        <fullName evidence="1">Uncharacterized protein</fullName>
    </submittedName>
</protein>
<sequence length="168" mass="19167">MNMGVCQMEKMNLGVCQMEEQPIKVARSVVAGFLLKRLSEFPTFPPIDTEIILDYLKDDRLMWPSEKSALLQVGKDDDDEDEILISALNSALLSIEADTEAVKCLPVDFDNLNGKDKKRVYAMSIQPDKLIYELLPVSLHLQDLALSPDKFSDVEEEEEQRRRLRLPL</sequence>
<gene>
    <name evidence="1" type="ORF">RND81_03G012700</name>
</gene>
<comment type="caution">
    <text evidence="1">The sequence shown here is derived from an EMBL/GenBank/DDBJ whole genome shotgun (WGS) entry which is preliminary data.</text>
</comment>
<accession>A0AAW1M2L8</accession>
<organism evidence="1 2">
    <name type="scientific">Saponaria officinalis</name>
    <name type="common">Common soapwort</name>
    <name type="synonym">Lychnis saponaria</name>
    <dbReference type="NCBI Taxonomy" id="3572"/>
    <lineage>
        <taxon>Eukaryota</taxon>
        <taxon>Viridiplantae</taxon>
        <taxon>Streptophyta</taxon>
        <taxon>Embryophyta</taxon>
        <taxon>Tracheophyta</taxon>
        <taxon>Spermatophyta</taxon>
        <taxon>Magnoliopsida</taxon>
        <taxon>eudicotyledons</taxon>
        <taxon>Gunneridae</taxon>
        <taxon>Pentapetalae</taxon>
        <taxon>Caryophyllales</taxon>
        <taxon>Caryophyllaceae</taxon>
        <taxon>Caryophylleae</taxon>
        <taxon>Saponaria</taxon>
    </lineage>
</organism>
<name>A0AAW1M2L8_SAPOF</name>
<dbReference type="EMBL" id="JBDFQZ010000003">
    <property type="protein sequence ID" value="KAK9740116.1"/>
    <property type="molecule type" value="Genomic_DNA"/>
</dbReference>
<dbReference type="AlphaFoldDB" id="A0AAW1M2L8"/>
<proteinExistence type="predicted"/>
<evidence type="ECO:0000313" key="2">
    <source>
        <dbReference type="Proteomes" id="UP001443914"/>
    </source>
</evidence>
<reference evidence="1" key="1">
    <citation type="submission" date="2024-03" db="EMBL/GenBank/DDBJ databases">
        <title>WGS assembly of Saponaria officinalis var. Norfolk2.</title>
        <authorList>
            <person name="Jenkins J."/>
            <person name="Shu S."/>
            <person name="Grimwood J."/>
            <person name="Barry K."/>
            <person name="Goodstein D."/>
            <person name="Schmutz J."/>
            <person name="Leebens-Mack J."/>
            <person name="Osbourn A."/>
        </authorList>
    </citation>
    <scope>NUCLEOTIDE SEQUENCE [LARGE SCALE GENOMIC DNA]</scope>
    <source>
        <strain evidence="1">JIC</strain>
    </source>
</reference>
<keyword evidence="2" id="KW-1185">Reference proteome</keyword>
<evidence type="ECO:0000313" key="1">
    <source>
        <dbReference type="EMBL" id="KAK9740116.1"/>
    </source>
</evidence>
<dbReference type="Proteomes" id="UP001443914">
    <property type="component" value="Unassembled WGS sequence"/>
</dbReference>